<dbReference type="PANTHER" id="PTHR14241">
    <property type="entry name" value="INTERFERON-INDUCED PROTEIN 44"/>
    <property type="match status" value="1"/>
</dbReference>
<dbReference type="GO" id="GO:0005576">
    <property type="term" value="C:extracellular region"/>
    <property type="evidence" value="ECO:0007669"/>
    <property type="project" value="InterPro"/>
</dbReference>
<accession>A0A7J6DBL1</accession>
<protein>
    <submittedName>
        <fullName evidence="2">Uncharacterized protein</fullName>
    </submittedName>
</protein>
<dbReference type="PANTHER" id="PTHR14241:SF1">
    <property type="entry name" value="INTERFERON-INDUCED PROTEIN 44-RELATED"/>
    <property type="match status" value="1"/>
</dbReference>
<dbReference type="CDD" id="cd00882">
    <property type="entry name" value="Ras_like_GTPase"/>
    <property type="match status" value="1"/>
</dbReference>
<proteinExistence type="inferred from homology"/>
<dbReference type="GO" id="GO:0006869">
    <property type="term" value="P:lipid transport"/>
    <property type="evidence" value="ECO:0007669"/>
    <property type="project" value="InterPro"/>
</dbReference>
<dbReference type="InterPro" id="IPR008405">
    <property type="entry name" value="ApoL"/>
</dbReference>
<dbReference type="InterPro" id="IPR027417">
    <property type="entry name" value="P-loop_NTPase"/>
</dbReference>
<sequence length="614" mass="67254">MDHFKSMFNTRGNQLEETFKQKLHILDDLKTKINTLNLDFDRKHQTLAGQVKKLSIITDELESTHKNTTVGSLTGAAMGAAGGIASIVGLALAPVTLGVSLALTAVGSVVGVAGGATGTICNIINDAQQKHLRETIEKITSDFQNTINAMFENMSTIINSTEYIQQLVQQDMDYYIPARMIQAGVDKVRGVSAILGLPKAEMPPKSQGSKQFDKAVSWTKDAVKGFQFCSGVAKTARLSSGVAKTARLSSGVAKTARLSSGVTKTARLSSGVAKTARLSSGAVKTVRVSAQTAKAARSAAARITPHDLRLLLSKDKGVAGMWLFRNPEKPPSLERGFPEVADWLTVQWFEDKQNLLTAINIFKPRNSEVGTLRILLHGPQGAGKSSFFNSVNNALQGRITTRALAHAVETDQSFTVKCKTYKVKKDNPDSYFPFNFTDTAGMHESGGIKMDDIIKLLNGHINSGYNFNPLKRITEEDPKYNKNPTLKDRIHCLVAVLPANTISMMDDNIIRQMADVRKEARDLGIPQVIIMTKVDESCQLVKDDLTRIYTSKTIKQKMEECSVKLGIPVSCIYPVKNYHEERISDDTMDILILDALKSIINFADDNVEDQVDSD</sequence>
<comment type="caution">
    <text evidence="2">The sequence shown here is derived from an EMBL/GenBank/DDBJ whole genome shotgun (WGS) entry which is preliminary data.</text>
</comment>
<gene>
    <name evidence="2" type="ORF">G5714_004207</name>
</gene>
<dbReference type="SUPFAM" id="SSF52540">
    <property type="entry name" value="P-loop containing nucleoside triphosphate hydrolases"/>
    <property type="match status" value="1"/>
</dbReference>
<dbReference type="AlphaFoldDB" id="A0A7J6DBL1"/>
<evidence type="ECO:0000313" key="2">
    <source>
        <dbReference type="EMBL" id="KAF4116718.1"/>
    </source>
</evidence>
<dbReference type="GO" id="GO:0006955">
    <property type="term" value="P:immune response"/>
    <property type="evidence" value="ECO:0007669"/>
    <property type="project" value="TreeGrafter"/>
</dbReference>
<organism evidence="2 3">
    <name type="scientific">Onychostoma macrolepis</name>
    <dbReference type="NCBI Taxonomy" id="369639"/>
    <lineage>
        <taxon>Eukaryota</taxon>
        <taxon>Metazoa</taxon>
        <taxon>Chordata</taxon>
        <taxon>Craniata</taxon>
        <taxon>Vertebrata</taxon>
        <taxon>Euteleostomi</taxon>
        <taxon>Actinopterygii</taxon>
        <taxon>Neopterygii</taxon>
        <taxon>Teleostei</taxon>
        <taxon>Ostariophysi</taxon>
        <taxon>Cypriniformes</taxon>
        <taxon>Cyprinidae</taxon>
        <taxon>Acrossocheilinae</taxon>
        <taxon>Onychostoma</taxon>
    </lineage>
</organism>
<dbReference type="Proteomes" id="UP000579812">
    <property type="component" value="Unassembled WGS sequence"/>
</dbReference>
<dbReference type="GO" id="GO:0042157">
    <property type="term" value="P:lipoprotein metabolic process"/>
    <property type="evidence" value="ECO:0007669"/>
    <property type="project" value="InterPro"/>
</dbReference>
<comment type="similarity">
    <text evidence="1">Belongs to the apolipoprotein L family.</text>
</comment>
<dbReference type="GO" id="GO:0008289">
    <property type="term" value="F:lipid binding"/>
    <property type="evidence" value="ECO:0007669"/>
    <property type="project" value="InterPro"/>
</dbReference>
<reference evidence="2 3" key="1">
    <citation type="submission" date="2020-04" db="EMBL/GenBank/DDBJ databases">
        <title>Chromosome-level genome assembly of a cyprinid fish Onychostoma macrolepis by integration of Nanopore Sequencing, Bionano and Hi-C technology.</title>
        <authorList>
            <person name="Wang D."/>
        </authorList>
    </citation>
    <scope>NUCLEOTIDE SEQUENCE [LARGE SCALE GENOMIC DNA]</scope>
    <source>
        <strain evidence="2">SWU-2019</strain>
        <tissue evidence="2">Muscle</tissue>
    </source>
</reference>
<name>A0A7J6DBL1_9TELE</name>
<dbReference type="Gene3D" id="3.40.50.300">
    <property type="entry name" value="P-loop containing nucleotide triphosphate hydrolases"/>
    <property type="match status" value="1"/>
</dbReference>
<evidence type="ECO:0000256" key="1">
    <source>
        <dbReference type="ARBA" id="ARBA00010090"/>
    </source>
</evidence>
<dbReference type="EMBL" id="JAAMOB010000003">
    <property type="protein sequence ID" value="KAF4116718.1"/>
    <property type="molecule type" value="Genomic_DNA"/>
</dbReference>
<evidence type="ECO:0000313" key="3">
    <source>
        <dbReference type="Proteomes" id="UP000579812"/>
    </source>
</evidence>
<keyword evidence="3" id="KW-1185">Reference proteome</keyword>
<dbReference type="Pfam" id="PF05461">
    <property type="entry name" value="ApoL"/>
    <property type="match status" value="1"/>
</dbReference>